<sequence>MKQFTKLMAMLLFTAATQYSCINDADVAIPDKTQSDSNGNVALFLEIPNVPASRSAESSGVTEEGSKEEYAVKTLTVYFFDSATKTFVESQPLENITLAGTSGQKIHYTANKITMKPGTYNVFAIANGEAITADIATQDKFLGAIDKVTYSAGKIPSVPERGFVMTNRGAANLNVEVSKPTDSDKVTDISISLERVVAKIEVTQTQETFPLKDPAGKTYCTVKLNNFRMLNLATEFYTFRHTAVLTSLQEPDSYTDENFGNINDNDGYVIDPYFFKKTVEGAKDFKNEDGFFAQALVQLNIDDSNWAGMAPANSWSRIYCLENCMFRPAQLNAYTTGVMFKASLDIATDRVFNESGETVSNPSNWPTNLFYFNYNFYTSVNAIRKLALNNLPGDITDNSTTEELAKYSIKRFKKTENYACYYNYWIKHEDNNNDTEMGVMEFGIVRNNIYRLSVNKVAGLGSGEPFIEPEQPDEYKAELNINIDVFPWAVRNQDVELE</sequence>
<evidence type="ECO:0000256" key="1">
    <source>
        <dbReference type="ARBA" id="ARBA00004561"/>
    </source>
</evidence>
<gene>
    <name evidence="8" type="ORF">GAN75_21120</name>
    <name evidence="9" type="ORF">GAN93_05015</name>
    <name evidence="10" type="ORF">K0H07_14475</name>
    <name evidence="11" type="ORF">KQP68_07605</name>
    <name evidence="12" type="ORF">KQP74_19545</name>
</gene>
<feature type="domain" description="Minor fimbrium subunit Mfa1 C-terminal" evidence="7">
    <location>
        <begin position="419"/>
        <end position="494"/>
    </location>
</feature>
<dbReference type="Proteomes" id="UP001162960">
    <property type="component" value="Chromosome"/>
</dbReference>
<evidence type="ECO:0000313" key="14">
    <source>
        <dbReference type="Proteomes" id="UP000460317"/>
    </source>
</evidence>
<dbReference type="EMBL" id="WCRW01000018">
    <property type="protein sequence ID" value="KAB4452123.1"/>
    <property type="molecule type" value="Genomic_DNA"/>
</dbReference>
<dbReference type="Proteomes" id="UP001200544">
    <property type="component" value="Unassembled WGS sequence"/>
</dbReference>
<evidence type="ECO:0000256" key="4">
    <source>
        <dbReference type="ARBA" id="ARBA00023263"/>
    </source>
</evidence>
<dbReference type="GO" id="GO:0009418">
    <property type="term" value="C:pilus shaft"/>
    <property type="evidence" value="ECO:0007669"/>
    <property type="project" value="InterPro"/>
</dbReference>
<evidence type="ECO:0000313" key="12">
    <source>
        <dbReference type="EMBL" id="UYU90110.1"/>
    </source>
</evidence>
<evidence type="ECO:0000256" key="2">
    <source>
        <dbReference type="ARBA" id="ARBA00006011"/>
    </source>
</evidence>
<reference evidence="13 14" key="1">
    <citation type="journal article" date="2019" name="Nat. Med.">
        <title>A library of human gut bacterial isolates paired with longitudinal multiomics data enables mechanistic microbiome research.</title>
        <authorList>
            <person name="Poyet M."/>
            <person name="Groussin M."/>
            <person name="Gibbons S.M."/>
            <person name="Avila-Pacheco J."/>
            <person name="Jiang X."/>
            <person name="Kearney S.M."/>
            <person name="Perrotta A.R."/>
            <person name="Berdy B."/>
            <person name="Zhao S."/>
            <person name="Lieberman T.D."/>
            <person name="Swanson P.K."/>
            <person name="Smith M."/>
            <person name="Roesemann S."/>
            <person name="Alexander J.E."/>
            <person name="Rich S.A."/>
            <person name="Livny J."/>
            <person name="Vlamakis H."/>
            <person name="Clish C."/>
            <person name="Bullock K."/>
            <person name="Deik A."/>
            <person name="Scott J."/>
            <person name="Pierce K.A."/>
            <person name="Xavier R.J."/>
            <person name="Alm E.J."/>
        </authorList>
    </citation>
    <scope>NUCLEOTIDE SEQUENCE [LARGE SCALE GENOMIC DNA]</scope>
    <source>
        <strain evidence="8 13">BIOML-A160</strain>
        <strain evidence="9 14">BIOML-A165</strain>
    </source>
</reference>
<dbReference type="Proteomes" id="UP000436825">
    <property type="component" value="Unassembled WGS sequence"/>
</dbReference>
<dbReference type="Proteomes" id="UP000460317">
    <property type="component" value="Unassembled WGS sequence"/>
</dbReference>
<proteinExistence type="inferred from homology"/>
<evidence type="ECO:0000313" key="15">
    <source>
        <dbReference type="Proteomes" id="UP001156218"/>
    </source>
</evidence>
<dbReference type="EMBL" id="WCSB01000003">
    <property type="protein sequence ID" value="KAB4454217.1"/>
    <property type="molecule type" value="Genomic_DNA"/>
</dbReference>
<evidence type="ECO:0000259" key="7">
    <source>
        <dbReference type="Pfam" id="PF15495"/>
    </source>
</evidence>
<dbReference type="InterPro" id="IPR029141">
    <property type="entry name" value="FimA_N"/>
</dbReference>
<dbReference type="Pfam" id="PF06321">
    <property type="entry name" value="P_gingi_FimA"/>
    <property type="match status" value="1"/>
</dbReference>
<evidence type="ECO:0000313" key="8">
    <source>
        <dbReference type="EMBL" id="KAB4452123.1"/>
    </source>
</evidence>
<dbReference type="InterPro" id="IPR047786">
    <property type="entry name" value="Mfa1_fim"/>
</dbReference>
<evidence type="ECO:0000313" key="13">
    <source>
        <dbReference type="Proteomes" id="UP000436825"/>
    </source>
</evidence>
<evidence type="ECO:0000256" key="5">
    <source>
        <dbReference type="SAM" id="SignalP"/>
    </source>
</evidence>
<dbReference type="InterPro" id="IPR029140">
    <property type="entry name" value="Mfa1_C"/>
</dbReference>
<dbReference type="RefSeq" id="WP_048696485.1">
    <property type="nucleotide sequence ID" value="NZ_BAABZI010000004.1"/>
</dbReference>
<accession>A0A173VUL3</accession>
<dbReference type="Gene3D" id="2.60.40.2580">
    <property type="match status" value="1"/>
</dbReference>
<dbReference type="EMBL" id="JAHYQA010000007">
    <property type="protein sequence ID" value="MCE9238350.1"/>
    <property type="molecule type" value="Genomic_DNA"/>
</dbReference>
<evidence type="ECO:0000256" key="3">
    <source>
        <dbReference type="ARBA" id="ARBA00022729"/>
    </source>
</evidence>
<dbReference type="AlphaFoldDB" id="A0A173VUL3"/>
<dbReference type="EMBL" id="CP083685">
    <property type="protein sequence ID" value="UYU90110.1"/>
    <property type="molecule type" value="Genomic_DNA"/>
</dbReference>
<evidence type="ECO:0000313" key="10">
    <source>
        <dbReference type="EMBL" id="MCE9238350.1"/>
    </source>
</evidence>
<keyword evidence="4" id="KW-0281">Fimbrium</keyword>
<dbReference type="Pfam" id="PF15495">
    <property type="entry name" value="Fimbrillin_C"/>
    <property type="match status" value="1"/>
</dbReference>
<feature type="chain" id="PRO_5014250539" evidence="5">
    <location>
        <begin position="21"/>
        <end position="498"/>
    </location>
</feature>
<feature type="signal peptide" evidence="5">
    <location>
        <begin position="1"/>
        <end position="20"/>
    </location>
</feature>
<dbReference type="EMBL" id="CP083680">
    <property type="protein sequence ID" value="UYU68135.1"/>
    <property type="molecule type" value="Genomic_DNA"/>
</dbReference>
<dbReference type="Proteomes" id="UP001156218">
    <property type="component" value="Chromosome"/>
</dbReference>
<name>A0A173VUL3_BACT4</name>
<evidence type="ECO:0000313" key="11">
    <source>
        <dbReference type="EMBL" id="UYU68135.1"/>
    </source>
</evidence>
<protein>
    <submittedName>
        <fullName evidence="10">Mfa1 family fimbria major subunit</fullName>
    </submittedName>
</protein>
<comment type="similarity">
    <text evidence="2">Belongs to the bacteroidetes fimbrillin superfamily. FimA/Mfa1 family.</text>
</comment>
<evidence type="ECO:0000259" key="6">
    <source>
        <dbReference type="Pfam" id="PF06321"/>
    </source>
</evidence>
<feature type="domain" description="Major fimbrial subunit protein N-terminal" evidence="6">
    <location>
        <begin position="42"/>
        <end position="195"/>
    </location>
</feature>
<dbReference type="Gene3D" id="2.60.40.3690">
    <property type="match status" value="1"/>
</dbReference>
<keyword evidence="3 5" id="KW-0732">Signal</keyword>
<comment type="subcellular location">
    <subcellularLocation>
        <location evidence="1">Fimbrium</location>
    </subcellularLocation>
</comment>
<evidence type="ECO:0000313" key="9">
    <source>
        <dbReference type="EMBL" id="KAB4454217.1"/>
    </source>
</evidence>
<organism evidence="9 14">
    <name type="scientific">Bacteroides thetaiotaomicron</name>
    <dbReference type="NCBI Taxonomy" id="818"/>
    <lineage>
        <taxon>Bacteria</taxon>
        <taxon>Pseudomonadati</taxon>
        <taxon>Bacteroidota</taxon>
        <taxon>Bacteroidia</taxon>
        <taxon>Bacteroidales</taxon>
        <taxon>Bacteroidaceae</taxon>
        <taxon>Bacteroides</taxon>
    </lineage>
</organism>
<reference evidence="11 15" key="2">
    <citation type="submission" date="2021-06" db="EMBL/GenBank/DDBJ databases">
        <title>Interrogation of the integrated mobile genetic elements in gut-associated Bacteroides with a consensus prediction approach.</title>
        <authorList>
            <person name="Campbell D.E."/>
            <person name="Leigh J.R."/>
            <person name="Kim T."/>
            <person name="England W."/>
            <person name="Whitaker R.J."/>
            <person name="Degnan P.H."/>
        </authorList>
    </citation>
    <scope>NUCLEOTIDE SEQUENCE</scope>
    <source>
        <strain evidence="12">VPI-3443</strain>
        <strain evidence="11 15">WAL8669</strain>
    </source>
</reference>
<dbReference type="NCBIfam" id="NF038041">
    <property type="entry name" value="fim_Mfa1_fam"/>
    <property type="match status" value="1"/>
</dbReference>
<reference evidence="10" key="3">
    <citation type="submission" date="2021-07" db="EMBL/GenBank/DDBJ databases">
        <title>Comparative genomics of Bacteroides fragilis group isolates reveals species-dependent resistance mechanisms and validates clinical tools for resistance prediction.</title>
        <authorList>
            <person name="Wallace M.J."/>
            <person name="Jean S."/>
            <person name="Wallace M.A."/>
            <person name="Carey-Ann B.D."/>
            <person name="Dantas G."/>
        </authorList>
    </citation>
    <scope>NUCLEOTIDE SEQUENCE</scope>
    <source>
        <strain evidence="10">BJH_160</strain>
    </source>
</reference>